<evidence type="ECO:0000256" key="1">
    <source>
        <dbReference type="SAM" id="Coils"/>
    </source>
</evidence>
<dbReference type="GO" id="GO:0006302">
    <property type="term" value="P:double-strand break repair"/>
    <property type="evidence" value="ECO:0007669"/>
    <property type="project" value="TreeGrafter"/>
</dbReference>
<dbReference type="Proteomes" id="UP000282106">
    <property type="component" value="Unassembled WGS sequence"/>
</dbReference>
<evidence type="ECO:0000313" key="2">
    <source>
        <dbReference type="EMBL" id="ROH86418.1"/>
    </source>
</evidence>
<comment type="caution">
    <text evidence="2">The sequence shown here is derived from an EMBL/GenBank/DDBJ whole genome shotgun (WGS) entry which is preliminary data.</text>
</comment>
<organism evidence="2 3">
    <name type="scientific">Stagnimonas aquatica</name>
    <dbReference type="NCBI Taxonomy" id="2689987"/>
    <lineage>
        <taxon>Bacteria</taxon>
        <taxon>Pseudomonadati</taxon>
        <taxon>Pseudomonadota</taxon>
        <taxon>Gammaproteobacteria</taxon>
        <taxon>Nevskiales</taxon>
        <taxon>Nevskiaceae</taxon>
        <taxon>Stagnimonas</taxon>
    </lineage>
</organism>
<dbReference type="AlphaFoldDB" id="A0A3N0V1R0"/>
<keyword evidence="3" id="KW-1185">Reference proteome</keyword>
<dbReference type="Gene3D" id="3.40.1140.10">
    <property type="match status" value="1"/>
</dbReference>
<dbReference type="Pfam" id="PF13558">
    <property type="entry name" value="SbcC_Walker_B"/>
    <property type="match status" value="1"/>
</dbReference>
<feature type="coiled-coil region" evidence="1">
    <location>
        <begin position="868"/>
        <end position="918"/>
    </location>
</feature>
<gene>
    <name evidence="2" type="ORF">ED208_15375</name>
</gene>
<sequence length="1156" mass="127606">MKALKKIILVQFFLHDAMEWEAGGNTTFLGSNGTGKTAMLDAVQIAMLGANLRYLKFNAQTDSSSGGGHSRTLRGYCLGMFKPEQDKAVALRHRRDTANTFITLVFEDSETGESVSAGVAMTASIDYHTHEVQGLFVAPGVELTLADHMETVGTDEVPRLWKDFAAVLRKASEHAGRTPILTDRSETYVRELLHAIGGAGAGINQREFLRTFAKSVSMKDIGPVSDFVRHFLVETPSIDKQRALLQVETLRKLKALIDEVGHRINQLGDFDSGFTSVQGWARRQVAYQGLEQTYKFERASEIADAEAEKARDLGDELQKDDGRLARLVTDLAAASQSREALLLTLNSDEPSRRVDSLQKDLAAVDANRAGEFHFLRRLVGQVVQALNEAALLPELSDRAEQLVVAKDDLVREFDRSSAAGPGCLKEAFRDVVPVLERVSDRMAEIRTQLGSAVDRASTKVDEVVARINAIEKTGVALNPDPAMALELLSRAGIRAKPVCTLIGISKEEWQPAVEGFLKQAREALLVEDGKEDQAVQVLRRLPQHQRLHDARIVQPERIRSKYYADPATKEVASLLTTTDRSDSARTAQAYLRQILSGMVMVETEAELRGNDRAMTVDGMLSANASTGSFKLMPDSQLIMGMKSDVRDASSLPAARIKADAALRDAKASLKAADRVISTIGVLGELSELTAAVTRAAERWGSHDQHHADLDSQIKAINLDHMNDLRDQFTAASDRITDLDNERLAVAARIPQTKDKIERAIALAASQREVARLAKDRVAEIAQLPDFDADFADGLRQEIDEAAKPVGGGYDQCLGLVESRGQNAASRLQSELNKVVPPFIVFIDQFGYGLIEERTDWRLALKWVRTQRKRLVETELVRHEQDAKQAKLAAEQAFRTDIAVKLRNAIDDMKSNLDSLNRILRTCPEFSNGERYLFRYETVREHRDLYEVIKHSASLFELTEDSANPAVLDLLELAANNDPERGPTPLDDFRLMFSFDVEILSGGKHAGWLSQRIGPGSNGEHRTPFYVVLGAALAHAYRLDDRRQAGAGFMLLDEAFYAMDSDNSLAAAQFLKSLGLQLLMTGPSTELAKLMAVSDRIYEFSRFDADLHVEVIYVKAAAKDLMTSDYPSAHPDLLDIAEAEIVAKEAARVDQRSPASA</sequence>
<dbReference type="GO" id="GO:0000731">
    <property type="term" value="P:DNA synthesis involved in DNA repair"/>
    <property type="evidence" value="ECO:0007669"/>
    <property type="project" value="TreeGrafter"/>
</dbReference>
<proteinExistence type="predicted"/>
<evidence type="ECO:0008006" key="4">
    <source>
        <dbReference type="Google" id="ProtNLM"/>
    </source>
</evidence>
<dbReference type="RefSeq" id="WP_123212813.1">
    <property type="nucleotide sequence ID" value="NZ_RJVO01000009.1"/>
</dbReference>
<dbReference type="InParanoid" id="A0A3N0V1R0"/>
<name>A0A3N0V1R0_9GAMM</name>
<protein>
    <recommendedName>
        <fullName evidence="4">AAA family ATPase</fullName>
    </recommendedName>
</protein>
<dbReference type="EMBL" id="RJVO01000009">
    <property type="protein sequence ID" value="ROH86418.1"/>
    <property type="molecule type" value="Genomic_DNA"/>
</dbReference>
<evidence type="ECO:0000313" key="3">
    <source>
        <dbReference type="Proteomes" id="UP000282106"/>
    </source>
</evidence>
<dbReference type="InterPro" id="IPR027417">
    <property type="entry name" value="P-loop_NTPase"/>
</dbReference>
<dbReference type="PANTHER" id="PTHR32182:SF0">
    <property type="entry name" value="DNA REPLICATION AND REPAIR PROTEIN RECF"/>
    <property type="match status" value="1"/>
</dbReference>
<dbReference type="PANTHER" id="PTHR32182">
    <property type="entry name" value="DNA REPLICATION AND REPAIR PROTEIN RECF"/>
    <property type="match status" value="1"/>
</dbReference>
<reference evidence="2 3" key="1">
    <citation type="submission" date="2018-10" db="EMBL/GenBank/DDBJ databases">
        <authorList>
            <person name="Chen W.-M."/>
        </authorList>
    </citation>
    <scope>NUCLEOTIDE SEQUENCE [LARGE SCALE GENOMIC DNA]</scope>
    <source>
        <strain evidence="2 3">THS-13</strain>
    </source>
</reference>
<dbReference type="SUPFAM" id="SSF52540">
    <property type="entry name" value="P-loop containing nucleoside triphosphate hydrolases"/>
    <property type="match status" value="1"/>
</dbReference>
<keyword evidence="1" id="KW-0175">Coiled coil</keyword>
<accession>A0A3N0V1R0</accession>